<accession>A0A410G1T1</accession>
<gene>
    <name evidence="3" type="ORF">EI546_05550</name>
</gene>
<dbReference type="InterPro" id="IPR041223">
    <property type="entry name" value="ApeA_NTD"/>
</dbReference>
<evidence type="ECO:0000313" key="4">
    <source>
        <dbReference type="Proteomes" id="UP000285517"/>
    </source>
</evidence>
<protein>
    <submittedName>
        <fullName evidence="3">Uncharacterized protein</fullName>
    </submittedName>
</protein>
<evidence type="ECO:0000259" key="1">
    <source>
        <dbReference type="Pfam" id="PF18739"/>
    </source>
</evidence>
<name>A0A410G1T1_9FLAO</name>
<dbReference type="AlphaFoldDB" id="A0A410G1T1"/>
<dbReference type="Pfam" id="PF18862">
    <property type="entry name" value="ApeA_NTD1"/>
    <property type="match status" value="1"/>
</dbReference>
<reference evidence="3 4" key="1">
    <citation type="submission" date="2019-01" db="EMBL/GenBank/DDBJ databases">
        <title>Complete genome sequencing of Aequorivita sp. H23M31.</title>
        <authorList>
            <person name="Bae J.-W."/>
        </authorList>
    </citation>
    <scope>NUCLEOTIDE SEQUENCE [LARGE SCALE GENOMIC DNA]</scope>
    <source>
        <strain evidence="3 4">H23M31</strain>
    </source>
</reference>
<dbReference type="InterPro" id="IPR041229">
    <property type="entry name" value="HEPN_Apea"/>
</dbReference>
<feature type="domain" description="ApeA N-terminal" evidence="2">
    <location>
        <begin position="6"/>
        <end position="249"/>
    </location>
</feature>
<evidence type="ECO:0000259" key="2">
    <source>
        <dbReference type="Pfam" id="PF18862"/>
    </source>
</evidence>
<dbReference type="KEGG" id="aev:EI546_05550"/>
<dbReference type="OrthoDB" id="1397981at2"/>
<feature type="domain" description="Apea-like HEPN" evidence="1">
    <location>
        <begin position="261"/>
        <end position="377"/>
    </location>
</feature>
<dbReference type="Pfam" id="PF18739">
    <property type="entry name" value="HEPN_Apea"/>
    <property type="match status" value="1"/>
</dbReference>
<dbReference type="RefSeq" id="WP_128249612.1">
    <property type="nucleotide sequence ID" value="NZ_CP034951.1"/>
</dbReference>
<sequence length="410" mass="48460">MKKNERYYGEVWLPANEQDRKFAVLIPKDDEILIETNLYSYEGAYKERQIFGSFNGLGYVTLIDCKTRHSATGLINSRIYKATYCFIGISHFVNPYKLKINQFYVVNEAIVKWIDHRSFYDWNKKEIVSKDFKTEFYLPDNGLKIVIEQYLNYRGSGYEIKIENKGKVSFQTEKPVDILEAIKYYDQFQKVLQLLRGGSAQFEKFLFKCPSCDDWQEVYYNDKKLTKSKNTYVHTTYSEIKDDLEKILKGAYSLESFQFCLDKLMENFITRESSHNKRFTNSISAYEAFIKNYSKNPRAKLPQAINQYKYIFILISDMGKDTWPEFLQKVIRSRNYHTHSNLGNKDVFTEYELLYISLLFDFVIGYLLLEKIGVSESLLEKFKQRGKSVYVDMQWVNSILSSNPLLNKKK</sequence>
<dbReference type="Proteomes" id="UP000285517">
    <property type="component" value="Chromosome"/>
</dbReference>
<keyword evidence="4" id="KW-1185">Reference proteome</keyword>
<proteinExistence type="predicted"/>
<organism evidence="3 4">
    <name type="scientific">Aequorivita ciconiae</name>
    <dbReference type="NCBI Taxonomy" id="2494375"/>
    <lineage>
        <taxon>Bacteria</taxon>
        <taxon>Pseudomonadati</taxon>
        <taxon>Bacteroidota</taxon>
        <taxon>Flavobacteriia</taxon>
        <taxon>Flavobacteriales</taxon>
        <taxon>Flavobacteriaceae</taxon>
        <taxon>Aequorivita</taxon>
    </lineage>
</organism>
<evidence type="ECO:0000313" key="3">
    <source>
        <dbReference type="EMBL" id="QAA81224.1"/>
    </source>
</evidence>
<dbReference type="EMBL" id="CP034951">
    <property type="protein sequence ID" value="QAA81224.1"/>
    <property type="molecule type" value="Genomic_DNA"/>
</dbReference>